<dbReference type="InterPro" id="IPR027417">
    <property type="entry name" value="P-loop_NTPase"/>
</dbReference>
<dbReference type="RefSeq" id="WP_120745055.1">
    <property type="nucleotide sequence ID" value="NZ_RBDY01000002.1"/>
</dbReference>
<evidence type="ECO:0000313" key="2">
    <source>
        <dbReference type="EMBL" id="RKN07177.1"/>
    </source>
</evidence>
<evidence type="ECO:0000313" key="3">
    <source>
        <dbReference type="Proteomes" id="UP000275024"/>
    </source>
</evidence>
<name>A0A3A9WM01_9ACTN</name>
<dbReference type="Gene3D" id="3.40.50.300">
    <property type="entry name" value="P-loop containing nucleotide triphosphate hydrolases"/>
    <property type="match status" value="1"/>
</dbReference>
<comment type="caution">
    <text evidence="2">The sequence shown here is derived from an EMBL/GenBank/DDBJ whole genome shotgun (WGS) entry which is preliminary data.</text>
</comment>
<reference evidence="2 3" key="1">
    <citation type="submission" date="2018-09" db="EMBL/GenBank/DDBJ databases">
        <title>Streptomyces sp. nov. DS1-2, an endophytic actinomycete isolated from roots of Dendrobium scabrilingue.</title>
        <authorList>
            <person name="Kuncharoen N."/>
            <person name="Kudo T."/>
            <person name="Ohkuma M."/>
            <person name="Yuki M."/>
            <person name="Tanasupawat S."/>
        </authorList>
    </citation>
    <scope>NUCLEOTIDE SEQUENCE [LARGE SCALE GENOMIC DNA]</scope>
    <source>
        <strain evidence="2 3">AZ1-7</strain>
    </source>
</reference>
<organism evidence="2 3">
    <name type="scientific">Streptomyces radicis</name>
    <dbReference type="NCBI Taxonomy" id="1750517"/>
    <lineage>
        <taxon>Bacteria</taxon>
        <taxon>Bacillati</taxon>
        <taxon>Actinomycetota</taxon>
        <taxon>Actinomycetes</taxon>
        <taxon>Kitasatosporales</taxon>
        <taxon>Streptomycetaceae</taxon>
        <taxon>Streptomyces</taxon>
    </lineage>
</organism>
<evidence type="ECO:0000256" key="1">
    <source>
        <dbReference type="SAM" id="MobiDB-lite"/>
    </source>
</evidence>
<dbReference type="AlphaFoldDB" id="A0A3A9WM01"/>
<evidence type="ECO:0008006" key="4">
    <source>
        <dbReference type="Google" id="ProtNLM"/>
    </source>
</evidence>
<dbReference type="Proteomes" id="UP000275024">
    <property type="component" value="Unassembled WGS sequence"/>
</dbReference>
<accession>A0A3A9WM01</accession>
<proteinExistence type="predicted"/>
<gene>
    <name evidence="2" type="ORF">D7319_18980</name>
</gene>
<sequence>MNADAVRRLHNLPPSDSEVFEGREAELAALAALPATGTGVVAQAVRGMGGVGKSTLVQRWARARLDAGRGPVWWIVAESPAQVVDGLAGLAVAVSPVLAAVPLEEAADWAVTWLQGRGDWLLVLDNVEDPEHVAPWLGRLGTGQVIVTTRRDAPWPGVGTVLRLGRRRGDPAAHPVPLRANTPAADGA</sequence>
<dbReference type="SUPFAM" id="SSF52540">
    <property type="entry name" value="P-loop containing nucleoside triphosphate hydrolases"/>
    <property type="match status" value="1"/>
</dbReference>
<protein>
    <recommendedName>
        <fullName evidence="4">NB-ARC domain-containing protein</fullName>
    </recommendedName>
</protein>
<feature type="region of interest" description="Disordered" evidence="1">
    <location>
        <begin position="166"/>
        <end position="188"/>
    </location>
</feature>
<dbReference type="EMBL" id="RBDX01000016">
    <property type="protein sequence ID" value="RKN07177.1"/>
    <property type="molecule type" value="Genomic_DNA"/>
</dbReference>